<organism evidence="1 2">
    <name type="scientific">Bauhinia variegata</name>
    <name type="common">Purple orchid tree</name>
    <name type="synonym">Phanera variegata</name>
    <dbReference type="NCBI Taxonomy" id="167791"/>
    <lineage>
        <taxon>Eukaryota</taxon>
        <taxon>Viridiplantae</taxon>
        <taxon>Streptophyta</taxon>
        <taxon>Embryophyta</taxon>
        <taxon>Tracheophyta</taxon>
        <taxon>Spermatophyta</taxon>
        <taxon>Magnoliopsida</taxon>
        <taxon>eudicotyledons</taxon>
        <taxon>Gunneridae</taxon>
        <taxon>Pentapetalae</taxon>
        <taxon>rosids</taxon>
        <taxon>fabids</taxon>
        <taxon>Fabales</taxon>
        <taxon>Fabaceae</taxon>
        <taxon>Cercidoideae</taxon>
        <taxon>Cercideae</taxon>
        <taxon>Bauhiniinae</taxon>
        <taxon>Bauhinia</taxon>
    </lineage>
</organism>
<comment type="caution">
    <text evidence="1">The sequence shown here is derived from an EMBL/GenBank/DDBJ whole genome shotgun (WGS) entry which is preliminary data.</text>
</comment>
<dbReference type="Proteomes" id="UP000828941">
    <property type="component" value="Chromosome 14"/>
</dbReference>
<reference evidence="1 2" key="1">
    <citation type="journal article" date="2022" name="DNA Res.">
        <title>Chromosomal-level genome assembly of the orchid tree Bauhinia variegata (Leguminosae; Cercidoideae) supports the allotetraploid origin hypothesis of Bauhinia.</title>
        <authorList>
            <person name="Zhong Y."/>
            <person name="Chen Y."/>
            <person name="Zheng D."/>
            <person name="Pang J."/>
            <person name="Liu Y."/>
            <person name="Luo S."/>
            <person name="Meng S."/>
            <person name="Qian L."/>
            <person name="Wei D."/>
            <person name="Dai S."/>
            <person name="Zhou R."/>
        </authorList>
    </citation>
    <scope>NUCLEOTIDE SEQUENCE [LARGE SCALE GENOMIC DNA]</scope>
    <source>
        <strain evidence="1">BV-YZ2020</strain>
    </source>
</reference>
<dbReference type="EMBL" id="CM039439">
    <property type="protein sequence ID" value="KAI4296189.1"/>
    <property type="molecule type" value="Genomic_DNA"/>
</dbReference>
<proteinExistence type="predicted"/>
<evidence type="ECO:0000313" key="1">
    <source>
        <dbReference type="EMBL" id="KAI4296189.1"/>
    </source>
</evidence>
<gene>
    <name evidence="1" type="ORF">L6164_036167</name>
</gene>
<sequence>MMAQKRGTMSCSTVLVNNFSKAEDFNLDGGFNITAKMKSNQKAIIRESSSNSGLRSSIDMSQTICLFKKYLTKAQNNIGRTSMEESQVIKRCHYDEDAAAVPVSESDQMLPRKASLLEQKFLPQCNGAPSSASEDKSATGQLTIFYGGAINVYDKVPADKAQAIMLLAGEISLSNSAAANEIPEADIRTSHQSNLTPTSKIKTGPSMARRVSLQCFLKKRHDRMFNKSPYASLIPKDKTEQTKKEEYSYQHQGVSLAPFPSHGGFNFPGRCM</sequence>
<evidence type="ECO:0000313" key="2">
    <source>
        <dbReference type="Proteomes" id="UP000828941"/>
    </source>
</evidence>
<keyword evidence="2" id="KW-1185">Reference proteome</keyword>
<accession>A0ACB9KG68</accession>
<name>A0ACB9KG68_BAUVA</name>
<protein>
    <submittedName>
        <fullName evidence="1">Uncharacterized protein</fullName>
    </submittedName>
</protein>